<evidence type="ECO:0000313" key="4">
    <source>
        <dbReference type="Proteomes" id="UP000193622"/>
    </source>
</evidence>
<dbReference type="Proteomes" id="UP000193622">
    <property type="component" value="Unassembled WGS sequence"/>
</dbReference>
<evidence type="ECO:0000259" key="2">
    <source>
        <dbReference type="Pfam" id="PF01243"/>
    </source>
</evidence>
<dbReference type="GO" id="GO:0016627">
    <property type="term" value="F:oxidoreductase activity, acting on the CH-CH group of donors"/>
    <property type="evidence" value="ECO:0007669"/>
    <property type="project" value="TreeGrafter"/>
</dbReference>
<dbReference type="GO" id="GO:0070967">
    <property type="term" value="F:coenzyme F420 binding"/>
    <property type="evidence" value="ECO:0007669"/>
    <property type="project" value="TreeGrafter"/>
</dbReference>
<name>A0A1X1W7D2_MYCIR</name>
<reference evidence="3 4" key="1">
    <citation type="submission" date="2016-01" db="EMBL/GenBank/DDBJ databases">
        <title>The new phylogeny of the genus Mycobacterium.</title>
        <authorList>
            <person name="Tarcisio F."/>
            <person name="Conor M."/>
            <person name="Antonella G."/>
            <person name="Elisabetta G."/>
            <person name="Giulia F.S."/>
            <person name="Sara T."/>
            <person name="Anna F."/>
            <person name="Clotilde B."/>
            <person name="Roberto B."/>
            <person name="Veronica D.S."/>
            <person name="Fabio R."/>
            <person name="Monica P."/>
            <person name="Olivier J."/>
            <person name="Enrico T."/>
            <person name="Nicola S."/>
        </authorList>
    </citation>
    <scope>NUCLEOTIDE SEQUENCE [LARGE SCALE GENOMIC DNA]</scope>
    <source>
        <strain evidence="3 4">DSM 45541</strain>
    </source>
</reference>
<dbReference type="PANTHER" id="PTHR35176:SF6">
    <property type="entry name" value="HEME OXYGENASE HI_0854-RELATED"/>
    <property type="match status" value="1"/>
</dbReference>
<gene>
    <name evidence="3" type="ORF">AWC12_28380</name>
</gene>
<dbReference type="EMBL" id="LQPC01000065">
    <property type="protein sequence ID" value="ORV82515.1"/>
    <property type="molecule type" value="Genomic_DNA"/>
</dbReference>
<sequence length="168" mass="18450">MREIAVARHGLSGMVMSASSTPLLLAWFMPRKLSDEQIETLLDERPGWAILTTIDGDGFPHTVPLGYFRSGRNIVMGVRDGTHKVANVESNSKASVMVEAGSTMADIRGVMVQGHARIVREPSETLQLAREGARSRGVAESEWPTEPRPGVVYICVAPVRTRSWDYSD</sequence>
<proteinExistence type="predicted"/>
<dbReference type="InterPro" id="IPR011576">
    <property type="entry name" value="Pyridox_Oxase_N"/>
</dbReference>
<keyword evidence="1" id="KW-0560">Oxidoreductase</keyword>
<dbReference type="GO" id="GO:0005829">
    <property type="term" value="C:cytosol"/>
    <property type="evidence" value="ECO:0007669"/>
    <property type="project" value="TreeGrafter"/>
</dbReference>
<dbReference type="InterPro" id="IPR052019">
    <property type="entry name" value="F420H2_bilvrd_red/Heme_oxyg"/>
</dbReference>
<accession>A0A1X1W7D2</accession>
<evidence type="ECO:0000256" key="1">
    <source>
        <dbReference type="ARBA" id="ARBA00023002"/>
    </source>
</evidence>
<protein>
    <recommendedName>
        <fullName evidence="2">Pyridoxamine 5'-phosphate oxidase N-terminal domain-containing protein</fullName>
    </recommendedName>
</protein>
<feature type="domain" description="Pyridoxamine 5'-phosphate oxidase N-terminal" evidence="2">
    <location>
        <begin position="35"/>
        <end position="144"/>
    </location>
</feature>
<organism evidence="3 4">
    <name type="scientific">Mycolicibacterium iranicum</name>
    <name type="common">Mycobacterium iranicum</name>
    <dbReference type="NCBI Taxonomy" id="912594"/>
    <lineage>
        <taxon>Bacteria</taxon>
        <taxon>Bacillati</taxon>
        <taxon>Actinomycetota</taxon>
        <taxon>Actinomycetes</taxon>
        <taxon>Mycobacteriales</taxon>
        <taxon>Mycobacteriaceae</taxon>
        <taxon>Mycolicibacterium</taxon>
    </lineage>
</organism>
<dbReference type="SUPFAM" id="SSF50475">
    <property type="entry name" value="FMN-binding split barrel"/>
    <property type="match status" value="1"/>
</dbReference>
<dbReference type="Pfam" id="PF01243">
    <property type="entry name" value="PNPOx_N"/>
    <property type="match status" value="1"/>
</dbReference>
<dbReference type="AlphaFoldDB" id="A0A1X1W7D2"/>
<evidence type="ECO:0000313" key="3">
    <source>
        <dbReference type="EMBL" id="ORV82515.1"/>
    </source>
</evidence>
<comment type="caution">
    <text evidence="3">The sequence shown here is derived from an EMBL/GenBank/DDBJ whole genome shotgun (WGS) entry which is preliminary data.</text>
</comment>
<dbReference type="InterPro" id="IPR012349">
    <property type="entry name" value="Split_barrel_FMN-bd"/>
</dbReference>
<dbReference type="PANTHER" id="PTHR35176">
    <property type="entry name" value="HEME OXYGENASE HI_0854-RELATED"/>
    <property type="match status" value="1"/>
</dbReference>
<dbReference type="Gene3D" id="2.30.110.10">
    <property type="entry name" value="Electron Transport, Fmn-binding Protein, Chain A"/>
    <property type="match status" value="1"/>
</dbReference>